<name>A0ABY2M1T5_9LEPT</name>
<dbReference type="EMBL" id="RQFU01000021">
    <property type="protein sequence ID" value="TGL17673.1"/>
    <property type="molecule type" value="Genomic_DNA"/>
</dbReference>
<sequence>MKKYLVQSIIFSIYLLIFIPVNANDLDLEKYQTIKEIISNPHHQEEVEIYQERIRKVTDEPLPFLLKIIQSKDNFVFVRARAIHLLELYQNNTSQTALEKTIEDTHENTHIRKLAIRTYSKFSKIDTNRQSNFMKQFESDNELGLIVKNKQKFNRNSKHNQLDKHKLNKLNHK</sequence>
<evidence type="ECO:0000313" key="1">
    <source>
        <dbReference type="EMBL" id="TGL17673.1"/>
    </source>
</evidence>
<reference evidence="2" key="1">
    <citation type="journal article" date="2019" name="PLoS Negl. Trop. Dis.">
        <title>Revisiting the worldwide diversity of Leptospira species in the environment.</title>
        <authorList>
            <person name="Vincent A.T."/>
            <person name="Schiettekatte O."/>
            <person name="Bourhy P."/>
            <person name="Veyrier F.J."/>
            <person name="Picardeau M."/>
        </authorList>
    </citation>
    <scope>NUCLEOTIDE SEQUENCE [LARGE SCALE GENOMIC DNA]</scope>
    <source>
        <strain evidence="2">201800272</strain>
    </source>
</reference>
<keyword evidence="2" id="KW-1185">Reference proteome</keyword>
<comment type="caution">
    <text evidence="1">The sequence shown here is derived from an EMBL/GenBank/DDBJ whole genome shotgun (WGS) entry which is preliminary data.</text>
</comment>
<dbReference type="RefSeq" id="WP_135636986.1">
    <property type="nucleotide sequence ID" value="NZ_RQFU01000021.1"/>
</dbReference>
<proteinExistence type="predicted"/>
<gene>
    <name evidence="1" type="ORF">EHQ46_15900</name>
</gene>
<dbReference type="Proteomes" id="UP000298200">
    <property type="component" value="Unassembled WGS sequence"/>
</dbReference>
<accession>A0ABY2M1T5</accession>
<organism evidence="1 2">
    <name type="scientific">Leptospira yanagawae</name>
    <dbReference type="NCBI Taxonomy" id="293069"/>
    <lineage>
        <taxon>Bacteria</taxon>
        <taxon>Pseudomonadati</taxon>
        <taxon>Spirochaetota</taxon>
        <taxon>Spirochaetia</taxon>
        <taxon>Leptospirales</taxon>
        <taxon>Leptospiraceae</taxon>
        <taxon>Leptospira</taxon>
    </lineage>
</organism>
<evidence type="ECO:0000313" key="2">
    <source>
        <dbReference type="Proteomes" id="UP000298200"/>
    </source>
</evidence>
<protein>
    <submittedName>
        <fullName evidence="1">HEAT repeat domain-containing protein</fullName>
    </submittedName>
</protein>